<proteinExistence type="evidence at transcript level"/>
<accession>Q8N7E4</accession>
<sequence length="162" mass="17535">MSLSWQTGMSLSWQGCFLRRDSLSKHQQQLSPQVHQQPRTPRLGAPEAAQDLAIRTHWKTPLTALGSGRPKGQEEPEVSVRAAPPAHPTQLQDVAKSGSGSVCLAVSRLTFKHSQCNPAPRTPRLQSPPGNVFAQMSLGFPSPAGPHSLLHFPTGLVTFTPH</sequence>
<dbReference type="AlphaFoldDB" id="Q8N7E4"/>
<dbReference type="PhylomeDB" id="Q8N7E4"/>
<name>Q8N7E4_HUMAN</name>
<reference evidence="1" key="1">
    <citation type="submission" date="2002-07" db="EMBL/GenBank/DDBJ databases">
        <title>NEDO human cDNA sequencing project.</title>
        <authorList>
            <person name="Oshima A."/>
            <person name="Takahashi-Fujii A."/>
            <person name="Tanase T."/>
            <person name="Imose N."/>
            <person name="Takeuchi K."/>
            <person name="Arita M."/>
            <person name="Musashino K."/>
            <person name="Yuuki H."/>
            <person name="Hara H."/>
            <person name="Suzuki Y."/>
            <person name="Hata H."/>
            <person name="Nakagawa K."/>
            <person name="Mizuno S."/>
            <person name="Morinaga M."/>
            <person name="Kawamura M."/>
            <person name="Sugiyama T."/>
            <person name="Irie R."/>
            <person name="Otsuki T."/>
            <person name="Sato H."/>
            <person name="Nishikawa T."/>
            <person name="Sugiyama A."/>
            <person name="Kawakami B."/>
            <person name="Nagai K."/>
            <person name="Isogai T."/>
            <person name="Sugano S."/>
        </authorList>
    </citation>
    <scope>NUCLEOTIDE SEQUENCE</scope>
    <source>
        <tissue evidence="1">Testis</tissue>
    </source>
</reference>
<dbReference type="EMBL" id="AK098599">
    <property type="protein sequence ID" value="BAC05346.1"/>
    <property type="molecule type" value="mRNA"/>
</dbReference>
<protein>
    <submittedName>
        <fullName evidence="1">cDNA FLJ25733 fis, clone TST05652</fullName>
    </submittedName>
</protein>
<organism evidence="1">
    <name type="scientific">Homo sapiens</name>
    <name type="common">Human</name>
    <dbReference type="NCBI Taxonomy" id="9606"/>
    <lineage>
        <taxon>Eukaryota</taxon>
        <taxon>Metazoa</taxon>
        <taxon>Chordata</taxon>
        <taxon>Craniata</taxon>
        <taxon>Vertebrata</taxon>
        <taxon>Euteleostomi</taxon>
        <taxon>Mammalia</taxon>
        <taxon>Eutheria</taxon>
        <taxon>Euarchontoglires</taxon>
        <taxon>Primates</taxon>
        <taxon>Haplorrhini</taxon>
        <taxon>Catarrhini</taxon>
        <taxon>Hominidae</taxon>
        <taxon>Homo</taxon>
    </lineage>
</organism>
<evidence type="ECO:0000313" key="1">
    <source>
        <dbReference type="EMBL" id="BAC05346.1"/>
    </source>
</evidence>